<evidence type="ECO:0000256" key="1">
    <source>
        <dbReference type="SAM" id="MobiDB-lite"/>
    </source>
</evidence>
<proteinExistence type="predicted"/>
<evidence type="ECO:0000313" key="3">
    <source>
        <dbReference type="Proteomes" id="UP000032221"/>
    </source>
</evidence>
<dbReference type="PATRIC" id="fig|280871.6.peg.559"/>
<sequence length="74" mass="8179">MSMRSVMSGMLRRSSAVRIGPSESRHRMVPFQRPSTTERAASIGHSPISFFDTATVHLLVIMLNNLSVPCYLSA</sequence>
<protein>
    <submittedName>
        <fullName evidence="2">Uncharacterized protein</fullName>
    </submittedName>
</protein>
<gene>
    <name evidence="2" type="ORF">TL10_02765</name>
</gene>
<dbReference type="Proteomes" id="UP000032221">
    <property type="component" value="Unassembled WGS sequence"/>
</dbReference>
<feature type="region of interest" description="Disordered" evidence="1">
    <location>
        <begin position="1"/>
        <end position="37"/>
    </location>
</feature>
<reference evidence="2 3" key="1">
    <citation type="submission" date="2015-01" db="EMBL/GenBank/DDBJ databases">
        <title>Genome sequence of Mycobacterium llatzerense and Mycobacterium immunogenum recovered from brain abscess.</title>
        <authorList>
            <person name="Greninger A.L."/>
            <person name="Langelier C."/>
            <person name="Cunningham G."/>
            <person name="Chiu C.Y."/>
            <person name="Miller S."/>
        </authorList>
    </citation>
    <scope>NUCLEOTIDE SEQUENCE [LARGE SCALE GENOMIC DNA]</scope>
    <source>
        <strain evidence="2 3">CLUC14</strain>
    </source>
</reference>
<dbReference type="EMBL" id="JXST01000003">
    <property type="protein sequence ID" value="KIU18375.1"/>
    <property type="molecule type" value="Genomic_DNA"/>
</dbReference>
<keyword evidence="3" id="KW-1185">Reference proteome</keyword>
<name>A0A0D1LC49_9MYCO</name>
<accession>A0A0D1LC49</accession>
<dbReference type="AlphaFoldDB" id="A0A0D1LC49"/>
<dbReference type="STRING" id="280871.TL10_02765"/>
<comment type="caution">
    <text evidence="2">The sequence shown here is derived from an EMBL/GenBank/DDBJ whole genome shotgun (WGS) entry which is preliminary data.</text>
</comment>
<organism evidence="2 3">
    <name type="scientific">Mycolicibacterium llatzerense</name>
    <dbReference type="NCBI Taxonomy" id="280871"/>
    <lineage>
        <taxon>Bacteria</taxon>
        <taxon>Bacillati</taxon>
        <taxon>Actinomycetota</taxon>
        <taxon>Actinomycetes</taxon>
        <taxon>Mycobacteriales</taxon>
        <taxon>Mycobacteriaceae</taxon>
        <taxon>Mycolicibacterium</taxon>
    </lineage>
</organism>
<evidence type="ECO:0000313" key="2">
    <source>
        <dbReference type="EMBL" id="KIU18375.1"/>
    </source>
</evidence>